<evidence type="ECO:0000256" key="1">
    <source>
        <dbReference type="SAM" id="Phobius"/>
    </source>
</evidence>
<dbReference type="AlphaFoldDB" id="A0A1F7G944"/>
<keyword evidence="1" id="KW-0472">Membrane</keyword>
<gene>
    <name evidence="2" type="ORF">A2774_04980</name>
</gene>
<protein>
    <submittedName>
        <fullName evidence="2">Uncharacterized protein</fullName>
    </submittedName>
</protein>
<accession>A0A1F7G944</accession>
<dbReference type="InterPro" id="IPR043993">
    <property type="entry name" value="T4SS_pilin"/>
</dbReference>
<dbReference type="Pfam" id="PF18895">
    <property type="entry name" value="T4SS_pilin"/>
    <property type="match status" value="1"/>
</dbReference>
<feature type="transmembrane region" description="Helical" evidence="1">
    <location>
        <begin position="6"/>
        <end position="24"/>
    </location>
</feature>
<evidence type="ECO:0000313" key="2">
    <source>
        <dbReference type="EMBL" id="OGK15428.1"/>
    </source>
</evidence>
<evidence type="ECO:0000313" key="3">
    <source>
        <dbReference type="Proteomes" id="UP000177208"/>
    </source>
</evidence>
<reference evidence="2 3" key="1">
    <citation type="journal article" date="2016" name="Nat. Commun.">
        <title>Thousands of microbial genomes shed light on interconnected biogeochemical processes in an aquifer system.</title>
        <authorList>
            <person name="Anantharaman K."/>
            <person name="Brown C.T."/>
            <person name="Hug L.A."/>
            <person name="Sharon I."/>
            <person name="Castelle C.J."/>
            <person name="Probst A.J."/>
            <person name="Thomas B.C."/>
            <person name="Singh A."/>
            <person name="Wilkins M.J."/>
            <person name="Karaoz U."/>
            <person name="Brodie E.L."/>
            <person name="Williams K.H."/>
            <person name="Hubbard S.S."/>
            <person name="Banfield J.F."/>
        </authorList>
    </citation>
    <scope>NUCLEOTIDE SEQUENCE [LARGE SCALE GENOMIC DNA]</scope>
</reference>
<comment type="caution">
    <text evidence="2">The sequence shown here is derived from an EMBL/GenBank/DDBJ whole genome shotgun (WGS) entry which is preliminary data.</text>
</comment>
<feature type="transmembrane region" description="Helical" evidence="1">
    <location>
        <begin position="161"/>
        <end position="184"/>
    </location>
</feature>
<proteinExistence type="predicted"/>
<organism evidence="2 3">
    <name type="scientific">Candidatus Roizmanbacteria bacterium RIFCSPHIGHO2_01_FULL_39_12c</name>
    <dbReference type="NCBI Taxonomy" id="1802031"/>
    <lineage>
        <taxon>Bacteria</taxon>
        <taxon>Candidatus Roizmaniibacteriota</taxon>
    </lineage>
</organism>
<dbReference type="Proteomes" id="UP000177208">
    <property type="component" value="Unassembled WGS sequence"/>
</dbReference>
<name>A0A1F7G944_9BACT</name>
<feature type="transmembrane region" description="Helical" evidence="1">
    <location>
        <begin position="122"/>
        <end position="141"/>
    </location>
</feature>
<dbReference type="EMBL" id="MFZG01000037">
    <property type="protein sequence ID" value="OGK15428.1"/>
    <property type="molecule type" value="Genomic_DNA"/>
</dbReference>
<keyword evidence="1" id="KW-0812">Transmembrane</keyword>
<sequence>MSHYTHTVKGLLLIILVFVVVFLFSPSGLKQLGAVSQTRYSACDLCGYCPPDPPPSTWESCRKCLYPNASNSPPTKATLVVDPASNTGPTPYPGRQYTVIGCIKTDLASFSQQGAAAGVVQTLLNIIFGIIGGLAFLYLIYGSFVVLTSQAEPERLNYGKRLIIGAVVGAVFSLLSVFIVNFLASGILRIPGF</sequence>
<keyword evidence="1" id="KW-1133">Transmembrane helix</keyword>